<dbReference type="RefSeq" id="WP_126725501.1">
    <property type="nucleotide sequence ID" value="NZ_RYZH01000019.1"/>
</dbReference>
<evidence type="ECO:0000313" key="2">
    <source>
        <dbReference type="EMBL" id="RUL87613.1"/>
    </source>
</evidence>
<comment type="caution">
    <text evidence="2">The sequence shown here is derived from an EMBL/GenBank/DDBJ whole genome shotgun (WGS) entry which is preliminary data.</text>
</comment>
<evidence type="ECO:0000313" key="3">
    <source>
        <dbReference type="Proteomes" id="UP000280296"/>
    </source>
</evidence>
<organism evidence="2 3">
    <name type="scientific">Tautonia sociabilis</name>
    <dbReference type="NCBI Taxonomy" id="2080755"/>
    <lineage>
        <taxon>Bacteria</taxon>
        <taxon>Pseudomonadati</taxon>
        <taxon>Planctomycetota</taxon>
        <taxon>Planctomycetia</taxon>
        <taxon>Isosphaerales</taxon>
        <taxon>Isosphaeraceae</taxon>
        <taxon>Tautonia</taxon>
    </lineage>
</organism>
<sequence length="312" mass="34756">MSHADPFDLDGRREDLGPGPRRRFVAWGRRIALATLLVLVVAIAAQGRRHEDHPPAPAPAEGVGALPPLPPPDDSPAFRAIRDETPVRFAETAAYAELLDRVRRTPPERLREQARTEVVFSDLLARPDRYRGLPIRLQGTARRILPLEDLPQSLAPHGRLYEAWTFTGDSRGYPYVLVFEDAPEGLPAGDDVRAFVVFHGYFFKLLAYNAADKPRKAPMLIGRIEYIPDEAGAPVPPGLGGSRPVWLLAPIALLVAYLFARTMTTARSLFRSTSGRRFHSPPREEISPEELDDWLHGRSEDPDEPPPDRPPS</sequence>
<dbReference type="AlphaFoldDB" id="A0A432MJM9"/>
<keyword evidence="3" id="KW-1185">Reference proteome</keyword>
<evidence type="ECO:0000256" key="1">
    <source>
        <dbReference type="SAM" id="MobiDB-lite"/>
    </source>
</evidence>
<reference evidence="2 3" key="1">
    <citation type="submission" date="2018-12" db="EMBL/GenBank/DDBJ databases">
        <authorList>
            <person name="Toschakov S.V."/>
        </authorList>
    </citation>
    <scope>NUCLEOTIDE SEQUENCE [LARGE SCALE GENOMIC DNA]</scope>
    <source>
        <strain evidence="2 3">GM2012</strain>
    </source>
</reference>
<accession>A0A432MJM9</accession>
<protein>
    <submittedName>
        <fullName evidence="2">Uncharacterized protein</fullName>
    </submittedName>
</protein>
<dbReference type="OrthoDB" id="210010at2"/>
<name>A0A432MJM9_9BACT</name>
<gene>
    <name evidence="2" type="ORF">TsocGM_11425</name>
</gene>
<reference evidence="2 3" key="2">
    <citation type="submission" date="2019-01" db="EMBL/GenBank/DDBJ databases">
        <title>Tautonia sociabilis, a novel thermotolerant planctomycete of Isosphaeraceae family, isolated from a 4000 m deep subterranean habitat.</title>
        <authorList>
            <person name="Kovaleva O.L."/>
            <person name="Elcheninov A.G."/>
            <person name="Van Heerden E."/>
            <person name="Toshchakov S.V."/>
            <person name="Novikov A."/>
            <person name="Bonch-Osmolovskaya E.A."/>
            <person name="Kublanov I.V."/>
        </authorList>
    </citation>
    <scope>NUCLEOTIDE SEQUENCE [LARGE SCALE GENOMIC DNA]</scope>
    <source>
        <strain evidence="2 3">GM2012</strain>
    </source>
</reference>
<feature type="region of interest" description="Disordered" evidence="1">
    <location>
        <begin position="50"/>
        <end position="79"/>
    </location>
</feature>
<proteinExistence type="predicted"/>
<dbReference type="EMBL" id="RYZH01000019">
    <property type="protein sequence ID" value="RUL87613.1"/>
    <property type="molecule type" value="Genomic_DNA"/>
</dbReference>
<feature type="region of interest" description="Disordered" evidence="1">
    <location>
        <begin position="274"/>
        <end position="312"/>
    </location>
</feature>
<dbReference type="Proteomes" id="UP000280296">
    <property type="component" value="Unassembled WGS sequence"/>
</dbReference>